<feature type="region of interest" description="Disordered" evidence="1">
    <location>
        <begin position="158"/>
        <end position="196"/>
    </location>
</feature>
<organism evidence="2 3">
    <name type="scientific">Streptomyces lonegramiae</name>
    <dbReference type="NCBI Taxonomy" id="3075524"/>
    <lineage>
        <taxon>Bacteria</taxon>
        <taxon>Bacillati</taxon>
        <taxon>Actinomycetota</taxon>
        <taxon>Actinomycetes</taxon>
        <taxon>Kitasatosporales</taxon>
        <taxon>Streptomycetaceae</taxon>
        <taxon>Streptomyces</taxon>
    </lineage>
</organism>
<protein>
    <submittedName>
        <fullName evidence="2">Uncharacterized protein</fullName>
    </submittedName>
</protein>
<comment type="caution">
    <text evidence="2">The sequence shown here is derived from an EMBL/GenBank/DDBJ whole genome shotgun (WGS) entry which is preliminary data.</text>
</comment>
<keyword evidence="3" id="KW-1185">Reference proteome</keyword>
<proteinExistence type="predicted"/>
<evidence type="ECO:0000256" key="1">
    <source>
        <dbReference type="SAM" id="MobiDB-lite"/>
    </source>
</evidence>
<dbReference type="RefSeq" id="WP_311723269.1">
    <property type="nucleotide sequence ID" value="NZ_JAVRFD010000003.1"/>
</dbReference>
<name>A0ABU2XAH0_9ACTN</name>
<dbReference type="Proteomes" id="UP001180754">
    <property type="component" value="Unassembled WGS sequence"/>
</dbReference>
<reference evidence="2" key="1">
    <citation type="submission" date="2024-05" db="EMBL/GenBank/DDBJ databases">
        <title>30 novel species of actinomycetes from the DSMZ collection.</title>
        <authorList>
            <person name="Nouioui I."/>
        </authorList>
    </citation>
    <scope>NUCLEOTIDE SEQUENCE</scope>
    <source>
        <strain evidence="2">DSM 41529</strain>
    </source>
</reference>
<evidence type="ECO:0000313" key="3">
    <source>
        <dbReference type="Proteomes" id="UP001180754"/>
    </source>
</evidence>
<accession>A0ABU2XAH0</accession>
<sequence length="196" mass="21013">MFQQSLTDPAQLFLDWWEGDVLRAEQIGMAEEPFAGLSLGGAFLKLDVGGEWLSRYAPGQADVTVEAKDVLPDGLRFVGFRPGFLDRDRVLVAVAEEQWSPEAWHLICDGHTLVPLAEVGYPGTGCLDPLVLGDGTWLTAHGDTVRAGAAPDRGCVRPGCADPGAPTGHAPEAALPRKRMWGRPSGPSEVTTERTP</sequence>
<gene>
    <name evidence="2" type="ORF">RND15_09305</name>
</gene>
<dbReference type="EMBL" id="JAVRFD010000003">
    <property type="protein sequence ID" value="MDT0542916.1"/>
    <property type="molecule type" value="Genomic_DNA"/>
</dbReference>
<evidence type="ECO:0000313" key="2">
    <source>
        <dbReference type="EMBL" id="MDT0542916.1"/>
    </source>
</evidence>